<proteinExistence type="predicted"/>
<organism evidence="1">
    <name type="scientific">Arundo donax</name>
    <name type="common">Giant reed</name>
    <name type="synonym">Donax arundinaceus</name>
    <dbReference type="NCBI Taxonomy" id="35708"/>
    <lineage>
        <taxon>Eukaryota</taxon>
        <taxon>Viridiplantae</taxon>
        <taxon>Streptophyta</taxon>
        <taxon>Embryophyta</taxon>
        <taxon>Tracheophyta</taxon>
        <taxon>Spermatophyta</taxon>
        <taxon>Magnoliopsida</taxon>
        <taxon>Liliopsida</taxon>
        <taxon>Poales</taxon>
        <taxon>Poaceae</taxon>
        <taxon>PACMAD clade</taxon>
        <taxon>Arundinoideae</taxon>
        <taxon>Arundineae</taxon>
        <taxon>Arundo</taxon>
    </lineage>
</organism>
<reference evidence="1" key="2">
    <citation type="journal article" date="2015" name="Data Brief">
        <title>Shoot transcriptome of the giant reed, Arundo donax.</title>
        <authorList>
            <person name="Barrero R.A."/>
            <person name="Guerrero F.D."/>
            <person name="Moolhuijzen P."/>
            <person name="Goolsby J.A."/>
            <person name="Tidwell J."/>
            <person name="Bellgard S.E."/>
            <person name="Bellgard M.I."/>
        </authorList>
    </citation>
    <scope>NUCLEOTIDE SEQUENCE</scope>
    <source>
        <tissue evidence="1">Shoot tissue taken approximately 20 cm above the soil surface</tissue>
    </source>
</reference>
<sequence length="9" mass="1020">MQRASSPFP</sequence>
<accession>A0A0A9BW98</accession>
<reference evidence="1" key="1">
    <citation type="submission" date="2014-09" db="EMBL/GenBank/DDBJ databases">
        <authorList>
            <person name="Magalhaes I.L.F."/>
            <person name="Oliveira U."/>
            <person name="Santos F.R."/>
            <person name="Vidigal T.H.D.A."/>
            <person name="Brescovit A.D."/>
            <person name="Santos A.J."/>
        </authorList>
    </citation>
    <scope>NUCLEOTIDE SEQUENCE</scope>
    <source>
        <tissue evidence="1">Shoot tissue taken approximately 20 cm above the soil surface</tissue>
    </source>
</reference>
<dbReference type="EMBL" id="GBRH01229566">
    <property type="protein sequence ID" value="JAD68329.1"/>
    <property type="molecule type" value="Transcribed_RNA"/>
</dbReference>
<name>A0A0A9BW98_ARUDO</name>
<evidence type="ECO:0000313" key="1">
    <source>
        <dbReference type="EMBL" id="JAD68329.1"/>
    </source>
</evidence>
<protein>
    <submittedName>
        <fullName evidence="1">Uncharacterized protein</fullName>
    </submittedName>
</protein>